<feature type="region of interest" description="Disordered" evidence="1">
    <location>
        <begin position="166"/>
        <end position="195"/>
    </location>
</feature>
<dbReference type="Pfam" id="PF14111">
    <property type="entry name" value="DUF4283"/>
    <property type="match status" value="1"/>
</dbReference>
<dbReference type="InterPro" id="IPR025836">
    <property type="entry name" value="Zn_knuckle_CX2CX4HX4C"/>
</dbReference>
<dbReference type="PANTHER" id="PTHR31286:SF99">
    <property type="entry name" value="DUF4283 DOMAIN-CONTAINING PROTEIN"/>
    <property type="match status" value="1"/>
</dbReference>
<dbReference type="InterPro" id="IPR040256">
    <property type="entry name" value="At4g02000-like"/>
</dbReference>
<gene>
    <name evidence="5" type="primary">LOC103698628</name>
</gene>
<dbReference type="KEGG" id="pda:103698628"/>
<evidence type="ECO:0000313" key="5">
    <source>
        <dbReference type="RefSeq" id="XP_008778888.1"/>
    </source>
</evidence>
<dbReference type="PANTHER" id="PTHR31286">
    <property type="entry name" value="GLYCINE-RICH CELL WALL STRUCTURAL PROTEIN 1.8-LIKE"/>
    <property type="match status" value="1"/>
</dbReference>
<feature type="compositionally biased region" description="Basic and acidic residues" evidence="1">
    <location>
        <begin position="183"/>
        <end position="195"/>
    </location>
</feature>
<dbReference type="RefSeq" id="XP_008778888.1">
    <property type="nucleotide sequence ID" value="XM_008780666.1"/>
</dbReference>
<evidence type="ECO:0000313" key="4">
    <source>
        <dbReference type="Proteomes" id="UP000228380"/>
    </source>
</evidence>
<reference evidence="5" key="1">
    <citation type="submission" date="2025-08" db="UniProtKB">
        <authorList>
            <consortium name="RefSeq"/>
        </authorList>
    </citation>
    <scope>IDENTIFICATION</scope>
    <source>
        <tissue evidence="5">Young leaves</tissue>
    </source>
</reference>
<dbReference type="Pfam" id="PF14392">
    <property type="entry name" value="zf-CCHC_4"/>
    <property type="match status" value="1"/>
</dbReference>
<sequence length="195" mass="21625">MDYLVIRFACEGDREAALMNGPWMVAGQLFVMEQWRPNFFPSSGEVGRVVVWLRLPHLPLEYWEKSTILQIASKAGKPLALDNFTDQGKRLGFARDKIEVDFKSPVRPGIFVKGRTEGSKEKFWQVFIYENLSAFCCRCGRIGHVEAACISSSPAAVMAETVEVRKEGANGAGKSPSGVTGKKPREEGDRVRSGP</sequence>
<evidence type="ECO:0000256" key="1">
    <source>
        <dbReference type="SAM" id="MobiDB-lite"/>
    </source>
</evidence>
<evidence type="ECO:0000259" key="2">
    <source>
        <dbReference type="Pfam" id="PF14111"/>
    </source>
</evidence>
<dbReference type="InterPro" id="IPR025558">
    <property type="entry name" value="DUF4283"/>
</dbReference>
<feature type="domain" description="Zinc knuckle CX2CX4HX4C" evidence="3">
    <location>
        <begin position="118"/>
        <end position="149"/>
    </location>
</feature>
<dbReference type="OrthoDB" id="786188at2759"/>
<protein>
    <submittedName>
        <fullName evidence="5">Uncharacterized protein LOC103698628</fullName>
    </submittedName>
</protein>
<accession>A0A8B7BJY1</accession>
<evidence type="ECO:0000259" key="3">
    <source>
        <dbReference type="Pfam" id="PF14392"/>
    </source>
</evidence>
<name>A0A8B7BJY1_PHODC</name>
<dbReference type="AlphaFoldDB" id="A0A8B7BJY1"/>
<dbReference type="GeneID" id="103698628"/>
<feature type="domain" description="DUF4283" evidence="2">
    <location>
        <begin position="3"/>
        <end position="41"/>
    </location>
</feature>
<organism evidence="4 5">
    <name type="scientific">Phoenix dactylifera</name>
    <name type="common">Date palm</name>
    <dbReference type="NCBI Taxonomy" id="42345"/>
    <lineage>
        <taxon>Eukaryota</taxon>
        <taxon>Viridiplantae</taxon>
        <taxon>Streptophyta</taxon>
        <taxon>Embryophyta</taxon>
        <taxon>Tracheophyta</taxon>
        <taxon>Spermatophyta</taxon>
        <taxon>Magnoliopsida</taxon>
        <taxon>Liliopsida</taxon>
        <taxon>Arecaceae</taxon>
        <taxon>Coryphoideae</taxon>
        <taxon>Phoeniceae</taxon>
        <taxon>Phoenix</taxon>
    </lineage>
</organism>
<keyword evidence="4" id="KW-1185">Reference proteome</keyword>
<dbReference type="Proteomes" id="UP000228380">
    <property type="component" value="Unplaced"/>
</dbReference>
<proteinExistence type="predicted"/>